<protein>
    <submittedName>
        <fullName evidence="2">Uncharacterized protein</fullName>
    </submittedName>
</protein>
<evidence type="ECO:0000313" key="2">
    <source>
        <dbReference type="EMBL" id="JAD62460.1"/>
    </source>
</evidence>
<organism evidence="2">
    <name type="scientific">Arundo donax</name>
    <name type="common">Giant reed</name>
    <name type="synonym">Donax arundinaceus</name>
    <dbReference type="NCBI Taxonomy" id="35708"/>
    <lineage>
        <taxon>Eukaryota</taxon>
        <taxon>Viridiplantae</taxon>
        <taxon>Streptophyta</taxon>
        <taxon>Embryophyta</taxon>
        <taxon>Tracheophyta</taxon>
        <taxon>Spermatophyta</taxon>
        <taxon>Magnoliopsida</taxon>
        <taxon>Liliopsida</taxon>
        <taxon>Poales</taxon>
        <taxon>Poaceae</taxon>
        <taxon>PACMAD clade</taxon>
        <taxon>Arundinoideae</taxon>
        <taxon>Arundineae</taxon>
        <taxon>Arundo</taxon>
    </lineage>
</organism>
<reference evidence="2" key="2">
    <citation type="journal article" date="2015" name="Data Brief">
        <title>Shoot transcriptome of the giant reed, Arundo donax.</title>
        <authorList>
            <person name="Barrero R.A."/>
            <person name="Guerrero F.D."/>
            <person name="Moolhuijzen P."/>
            <person name="Goolsby J.A."/>
            <person name="Tidwell J."/>
            <person name="Bellgard S.E."/>
            <person name="Bellgard M.I."/>
        </authorList>
    </citation>
    <scope>NUCLEOTIDE SEQUENCE</scope>
    <source>
        <tissue evidence="2">Shoot tissue taken approximately 20 cm above the soil surface</tissue>
    </source>
</reference>
<sequence length="25" mass="2634">MSAVQATSRRKQRAAASSGRERSAA</sequence>
<dbReference type="AlphaFoldDB" id="A0A0A9BMJ6"/>
<proteinExistence type="predicted"/>
<accession>A0A0A9BMJ6</accession>
<feature type="region of interest" description="Disordered" evidence="1">
    <location>
        <begin position="1"/>
        <end position="25"/>
    </location>
</feature>
<reference evidence="2" key="1">
    <citation type="submission" date="2014-09" db="EMBL/GenBank/DDBJ databases">
        <authorList>
            <person name="Magalhaes I.L.F."/>
            <person name="Oliveira U."/>
            <person name="Santos F.R."/>
            <person name="Vidigal T.H.D.A."/>
            <person name="Brescovit A.D."/>
            <person name="Santos A.J."/>
        </authorList>
    </citation>
    <scope>NUCLEOTIDE SEQUENCE</scope>
    <source>
        <tissue evidence="2">Shoot tissue taken approximately 20 cm above the soil surface</tissue>
    </source>
</reference>
<dbReference type="EMBL" id="GBRH01235435">
    <property type="protein sequence ID" value="JAD62460.1"/>
    <property type="molecule type" value="Transcribed_RNA"/>
</dbReference>
<evidence type="ECO:0000256" key="1">
    <source>
        <dbReference type="SAM" id="MobiDB-lite"/>
    </source>
</evidence>
<name>A0A0A9BMJ6_ARUDO</name>